<dbReference type="PROSITE" id="PS51257">
    <property type="entry name" value="PROKAR_LIPOPROTEIN"/>
    <property type="match status" value="1"/>
</dbReference>
<proteinExistence type="predicted"/>
<dbReference type="Pfam" id="PF07676">
    <property type="entry name" value="PD40"/>
    <property type="match status" value="1"/>
</dbReference>
<evidence type="ECO:0000313" key="2">
    <source>
        <dbReference type="Proteomes" id="UP000597338"/>
    </source>
</evidence>
<dbReference type="Gene3D" id="2.120.10.30">
    <property type="entry name" value="TolB, C-terminal domain"/>
    <property type="match status" value="1"/>
</dbReference>
<comment type="caution">
    <text evidence="1">The sequence shown here is derived from an EMBL/GenBank/DDBJ whole genome shotgun (WGS) entry which is preliminary data.</text>
</comment>
<dbReference type="InterPro" id="IPR011659">
    <property type="entry name" value="WD40"/>
</dbReference>
<accession>A0ABQ1MTU3</accession>
<organism evidence="1 2">
    <name type="scientific">Parapedobacter defluvii</name>
    <dbReference type="NCBI Taxonomy" id="2045106"/>
    <lineage>
        <taxon>Bacteria</taxon>
        <taxon>Pseudomonadati</taxon>
        <taxon>Bacteroidota</taxon>
        <taxon>Sphingobacteriia</taxon>
        <taxon>Sphingobacteriales</taxon>
        <taxon>Sphingobacteriaceae</taxon>
        <taxon>Parapedobacter</taxon>
    </lineage>
</organism>
<keyword evidence="2" id="KW-1185">Reference proteome</keyword>
<gene>
    <name evidence="1" type="ORF">GCM10011386_38910</name>
</gene>
<dbReference type="Proteomes" id="UP000597338">
    <property type="component" value="Unassembled WGS sequence"/>
</dbReference>
<name>A0ABQ1MTU3_9SPHI</name>
<reference evidence="2" key="1">
    <citation type="journal article" date="2019" name="Int. J. Syst. Evol. Microbiol.">
        <title>The Global Catalogue of Microorganisms (GCM) 10K type strain sequencing project: providing services to taxonomists for standard genome sequencing and annotation.</title>
        <authorList>
            <consortium name="The Broad Institute Genomics Platform"/>
            <consortium name="The Broad Institute Genome Sequencing Center for Infectious Disease"/>
            <person name="Wu L."/>
            <person name="Ma J."/>
        </authorList>
    </citation>
    <scope>NUCLEOTIDE SEQUENCE [LARGE SCALE GENOMIC DNA]</scope>
    <source>
        <strain evidence="2">CGMCC 1.15342</strain>
    </source>
</reference>
<dbReference type="SUPFAM" id="SSF82171">
    <property type="entry name" value="DPP6 N-terminal domain-like"/>
    <property type="match status" value="1"/>
</dbReference>
<evidence type="ECO:0008006" key="3">
    <source>
        <dbReference type="Google" id="ProtNLM"/>
    </source>
</evidence>
<sequence length="320" mass="34823">MKKLFCIGTAIGLLLSACSKNNDPEPNEGGKGYGTGYIFNKQGLQGIRKLNLSNGELTDVLPPWPHAGWDISWNGKTGVKKEEPASYDTRYIIFDVANGATIREINYEPDGYRGGLPYLSPDGKLLALSPTLDEGLVILDMDGRVLKNISGYGVSHDFEYLDPIAWEPSGAILFKKDGGLWRTSPDFSRATKVRDIPFSDWKGEATASPDGKKIAIPAGNHIWLMNSDGSDFHAITESSQKEIMPSFSPDSKFIAIAANARSPEIPGSSENAFHLCLIPADGQVYKVYPGEDKRVIHPVEKGASNSSGLGMTIVGDFVWR</sequence>
<dbReference type="InterPro" id="IPR011042">
    <property type="entry name" value="6-blade_b-propeller_TolB-like"/>
</dbReference>
<evidence type="ECO:0000313" key="1">
    <source>
        <dbReference type="EMBL" id="GGC42857.1"/>
    </source>
</evidence>
<dbReference type="EMBL" id="BMIK01000019">
    <property type="protein sequence ID" value="GGC42857.1"/>
    <property type="molecule type" value="Genomic_DNA"/>
</dbReference>
<dbReference type="RefSeq" id="WP_188753138.1">
    <property type="nucleotide sequence ID" value="NZ_BMIK01000019.1"/>
</dbReference>
<protein>
    <recommendedName>
        <fullName evidence="3">WD40-like Beta Propeller Repeat</fullName>
    </recommendedName>
</protein>